<dbReference type="EMBL" id="MLJW01003116">
    <property type="protein sequence ID" value="OIQ72820.1"/>
    <property type="molecule type" value="Genomic_DNA"/>
</dbReference>
<reference evidence="1" key="1">
    <citation type="submission" date="2016-10" db="EMBL/GenBank/DDBJ databases">
        <title>Sequence of Gallionella enrichment culture.</title>
        <authorList>
            <person name="Poehlein A."/>
            <person name="Muehling M."/>
            <person name="Daniel R."/>
        </authorList>
    </citation>
    <scope>NUCLEOTIDE SEQUENCE</scope>
</reference>
<protein>
    <submittedName>
        <fullName evidence="1">Uncharacterized protein</fullName>
    </submittedName>
</protein>
<comment type="caution">
    <text evidence="1">The sequence shown here is derived from an EMBL/GenBank/DDBJ whole genome shotgun (WGS) entry which is preliminary data.</text>
</comment>
<name>A0A1J5PZ04_9ZZZZ</name>
<dbReference type="AlphaFoldDB" id="A0A1J5PZ04"/>
<accession>A0A1J5PZ04</accession>
<sequence>MPSSNAQGIIPARALSVSRQISERNDRKPLGLPSVNGELANSAVATGCNASDTRSFLTMSASEEKSRLVCTVQVRYIMSRPYRPTFGM</sequence>
<organism evidence="1">
    <name type="scientific">mine drainage metagenome</name>
    <dbReference type="NCBI Taxonomy" id="410659"/>
    <lineage>
        <taxon>unclassified sequences</taxon>
        <taxon>metagenomes</taxon>
        <taxon>ecological metagenomes</taxon>
    </lineage>
</organism>
<evidence type="ECO:0000313" key="1">
    <source>
        <dbReference type="EMBL" id="OIQ72820.1"/>
    </source>
</evidence>
<proteinExistence type="predicted"/>
<gene>
    <name evidence="1" type="ORF">GALL_455520</name>
</gene>